<reference evidence="1 2" key="1">
    <citation type="journal article" date="2016" name="Mol. Biol. Evol.">
        <title>Comparative Genomics of Early-Diverging Mushroom-Forming Fungi Provides Insights into the Origins of Lignocellulose Decay Capabilities.</title>
        <authorList>
            <person name="Nagy L.G."/>
            <person name="Riley R."/>
            <person name="Tritt A."/>
            <person name="Adam C."/>
            <person name="Daum C."/>
            <person name="Floudas D."/>
            <person name="Sun H."/>
            <person name="Yadav J.S."/>
            <person name="Pangilinan J."/>
            <person name="Larsson K.H."/>
            <person name="Matsuura K."/>
            <person name="Barry K."/>
            <person name="Labutti K."/>
            <person name="Kuo R."/>
            <person name="Ohm R.A."/>
            <person name="Bhattacharya S.S."/>
            <person name="Shirouzu T."/>
            <person name="Yoshinaga Y."/>
            <person name="Martin F.M."/>
            <person name="Grigoriev I.V."/>
            <person name="Hibbett D.S."/>
        </authorList>
    </citation>
    <scope>NUCLEOTIDE SEQUENCE [LARGE SCALE GENOMIC DNA]</scope>
    <source>
        <strain evidence="1 2">L-15889</strain>
    </source>
</reference>
<evidence type="ECO:0000313" key="1">
    <source>
        <dbReference type="EMBL" id="KZT71221.1"/>
    </source>
</evidence>
<protein>
    <submittedName>
        <fullName evidence="1">Uncharacterized protein</fullName>
    </submittedName>
</protein>
<organism evidence="1 2">
    <name type="scientific">Daedalea quercina L-15889</name>
    <dbReference type="NCBI Taxonomy" id="1314783"/>
    <lineage>
        <taxon>Eukaryota</taxon>
        <taxon>Fungi</taxon>
        <taxon>Dikarya</taxon>
        <taxon>Basidiomycota</taxon>
        <taxon>Agaricomycotina</taxon>
        <taxon>Agaricomycetes</taxon>
        <taxon>Polyporales</taxon>
        <taxon>Fomitopsis</taxon>
    </lineage>
</organism>
<sequence length="162" mass="18624">MKGKSRHLHFGTAPISCVQFIRSWRRYASRYLTTLYYIMRGMMPYLGLVQRRVVMPYLLRAFVQCIRTVTSLPRLFPELALPQVLGHTRSKRGDDAAASNSKPPHSKIYTLTLVAHHHPQGIPSFTQRYHGLIYHRALSFSETSGGRLWSAKRVLGESPRCR</sequence>
<accession>A0A165RVY7</accession>
<proteinExistence type="predicted"/>
<dbReference type="AlphaFoldDB" id="A0A165RVY7"/>
<dbReference type="Proteomes" id="UP000076727">
    <property type="component" value="Unassembled WGS sequence"/>
</dbReference>
<name>A0A165RVY7_9APHY</name>
<evidence type="ECO:0000313" key="2">
    <source>
        <dbReference type="Proteomes" id="UP000076727"/>
    </source>
</evidence>
<dbReference type="EMBL" id="KV429047">
    <property type="protein sequence ID" value="KZT71221.1"/>
    <property type="molecule type" value="Genomic_DNA"/>
</dbReference>
<gene>
    <name evidence="1" type="ORF">DAEQUDRAFT_143122</name>
</gene>
<keyword evidence="2" id="KW-1185">Reference proteome</keyword>